<dbReference type="STRING" id="97972.A0A2V1DBU9"/>
<evidence type="ECO:0000313" key="5">
    <source>
        <dbReference type="EMBL" id="PVH95485.1"/>
    </source>
</evidence>
<reference evidence="5 6" key="1">
    <citation type="journal article" date="2018" name="Sci. Rep.">
        <title>Comparative genomics provides insights into the lifestyle and reveals functional heterogeneity of dark septate endophytic fungi.</title>
        <authorList>
            <person name="Knapp D.G."/>
            <person name="Nemeth J.B."/>
            <person name="Barry K."/>
            <person name="Hainaut M."/>
            <person name="Henrissat B."/>
            <person name="Johnson J."/>
            <person name="Kuo A."/>
            <person name="Lim J.H.P."/>
            <person name="Lipzen A."/>
            <person name="Nolan M."/>
            <person name="Ohm R.A."/>
            <person name="Tamas L."/>
            <person name="Grigoriev I.V."/>
            <person name="Spatafora J.W."/>
            <person name="Nagy L.G."/>
            <person name="Kovacs G.M."/>
        </authorList>
    </citation>
    <scope>NUCLEOTIDE SEQUENCE [LARGE SCALE GENOMIC DNA]</scope>
    <source>
        <strain evidence="5 6">DSE2036</strain>
    </source>
</reference>
<sequence>MYFNTKSLAASALVSLLSTQAEAAAIRQVNPADLLKHRTYETRDTSNDIRLMPIRDPGELTGRFVKRAPAGDEAFDPSARAELFWGAYASDHIVTANFTIGADKDQMLLPIENFAQQLKSIKCGPDVKGVTMVFSEKATFAAAQKKWEWVDDKDVNNFILVTEMDQCYKGDDRSPYQVKGMKFDEATLTVNIDGAEVPWEVISTGELKITNEYVDPKTVAQTHPQLIRRDEKSLNLKMDKSFTLFEWKKDSKESAGLGIKANVHVQTGGAILADIGLKWGGWFGAEFQGFTADFKPKDLWGSILLGLELDGKLGKPIDFAAAAVDIPVGGFTIAKVFSVGPMAGVGVHFGSTAIEGTAQVSVGAKATIPNNAIAHFESKDTKKNKVENWKPGFEKLDPRFTAEVKAGLKTWAELSFKLKATALKWGFEAGVAAEIPYFEANAAVKADTKTGVCGGKKAVGVELNCEVGINVDLELDVGKIDGNPVWGQNLFHTKWPLFSTCMGIGKDISTTSLPPVPTGPGKTKSNSDTPASTSAKPTGSASGSAKPTASASGSSKPTSGSAKPSGSDSTAKPTSASGSSKPSGSASASVTSKPSGSASASDKPSASASGSASGSVKPSVSASASGSVKPSASASASESVKPSASASATGSVKPSASASASASGSVKPSASPSASSSVKPSATAPTASSKPTSAAPSGSAKPSSSSVAAPAPTGGASYTTTPSVPKYEGAVSTCKKWYTVKAGENCSASGLATPDLCSLNKGLDANCNNLMSGIAYCVQG</sequence>
<feature type="compositionally biased region" description="Polar residues" evidence="1">
    <location>
        <begin position="523"/>
        <end position="537"/>
    </location>
</feature>
<dbReference type="PANTHER" id="PTHR48125">
    <property type="entry name" value="LP07818P1"/>
    <property type="match status" value="1"/>
</dbReference>
<dbReference type="OrthoDB" id="160645at2759"/>
<evidence type="ECO:0000256" key="1">
    <source>
        <dbReference type="SAM" id="MobiDB-lite"/>
    </source>
</evidence>
<feature type="chain" id="PRO_5016096842" description="Carbohydrate-binding module family 50 protein" evidence="2">
    <location>
        <begin position="24"/>
        <end position="780"/>
    </location>
</feature>
<evidence type="ECO:0000259" key="3">
    <source>
        <dbReference type="Pfam" id="PF22974"/>
    </source>
</evidence>
<feature type="signal peptide" evidence="2">
    <location>
        <begin position="1"/>
        <end position="23"/>
    </location>
</feature>
<name>A0A2V1DBU9_9PLEO</name>
<evidence type="ECO:0000313" key="6">
    <source>
        <dbReference type="Proteomes" id="UP000244855"/>
    </source>
</evidence>
<dbReference type="Gene3D" id="3.10.350.10">
    <property type="entry name" value="LysM domain"/>
    <property type="match status" value="1"/>
</dbReference>
<accession>A0A2V1DBU9</accession>
<feature type="domain" description="DUF7223" evidence="4">
    <location>
        <begin position="263"/>
        <end position="502"/>
    </location>
</feature>
<dbReference type="EMBL" id="KZ805495">
    <property type="protein sequence ID" value="PVH95485.1"/>
    <property type="molecule type" value="Genomic_DNA"/>
</dbReference>
<feature type="compositionally biased region" description="Low complexity" evidence="1">
    <location>
        <begin position="538"/>
        <end position="717"/>
    </location>
</feature>
<keyword evidence="6" id="KW-1185">Reference proteome</keyword>
<evidence type="ECO:0000256" key="2">
    <source>
        <dbReference type="SAM" id="SignalP"/>
    </source>
</evidence>
<dbReference type="InterPro" id="IPR055647">
    <property type="entry name" value="DUF7223"/>
</dbReference>
<dbReference type="Pfam" id="PF23865">
    <property type="entry name" value="DUF7223"/>
    <property type="match status" value="1"/>
</dbReference>
<keyword evidence="2" id="KW-0732">Signal</keyword>
<dbReference type="AlphaFoldDB" id="A0A2V1DBU9"/>
<gene>
    <name evidence="5" type="ORF">DM02DRAFT_148680</name>
</gene>
<organism evidence="5 6">
    <name type="scientific">Periconia macrospinosa</name>
    <dbReference type="NCBI Taxonomy" id="97972"/>
    <lineage>
        <taxon>Eukaryota</taxon>
        <taxon>Fungi</taxon>
        <taxon>Dikarya</taxon>
        <taxon>Ascomycota</taxon>
        <taxon>Pezizomycotina</taxon>
        <taxon>Dothideomycetes</taxon>
        <taxon>Pleosporomycetidae</taxon>
        <taxon>Pleosporales</taxon>
        <taxon>Massarineae</taxon>
        <taxon>Periconiaceae</taxon>
        <taxon>Periconia</taxon>
    </lineage>
</organism>
<dbReference type="InterPro" id="IPR036779">
    <property type="entry name" value="LysM_dom_sf"/>
</dbReference>
<dbReference type="Pfam" id="PF22974">
    <property type="entry name" value="DUF7029"/>
    <property type="match status" value="1"/>
</dbReference>
<protein>
    <recommendedName>
        <fullName evidence="7">Carbohydrate-binding module family 50 protein</fullName>
    </recommendedName>
</protein>
<feature type="region of interest" description="Disordered" evidence="1">
    <location>
        <begin position="511"/>
        <end position="722"/>
    </location>
</feature>
<proteinExistence type="predicted"/>
<evidence type="ECO:0008006" key="7">
    <source>
        <dbReference type="Google" id="ProtNLM"/>
    </source>
</evidence>
<evidence type="ECO:0000259" key="4">
    <source>
        <dbReference type="Pfam" id="PF23865"/>
    </source>
</evidence>
<dbReference type="InterPro" id="IPR054293">
    <property type="entry name" value="DUF7029"/>
</dbReference>
<dbReference type="PANTHER" id="PTHR48125:SF10">
    <property type="entry name" value="OS12G0136300 PROTEIN"/>
    <property type="match status" value="1"/>
</dbReference>
<dbReference type="Proteomes" id="UP000244855">
    <property type="component" value="Unassembled WGS sequence"/>
</dbReference>
<feature type="domain" description="DUF7029" evidence="3">
    <location>
        <begin position="103"/>
        <end position="202"/>
    </location>
</feature>